<evidence type="ECO:0000256" key="1">
    <source>
        <dbReference type="ARBA" id="ARBA00022532"/>
    </source>
</evidence>
<keyword evidence="4 6" id="KW-0067">ATP-binding</keyword>
<dbReference type="InterPro" id="IPR016102">
    <property type="entry name" value="Succinyl-CoA_synth-like"/>
</dbReference>
<reference evidence="9 10" key="1">
    <citation type="submission" date="2016-10" db="EMBL/GenBank/DDBJ databases">
        <authorList>
            <person name="de Groot N.N."/>
        </authorList>
    </citation>
    <scope>NUCLEOTIDE SEQUENCE [LARGE SCALE GENOMIC DNA]</scope>
    <source>
        <strain evidence="9 10">A52C2</strain>
    </source>
</reference>
<evidence type="ECO:0000256" key="3">
    <source>
        <dbReference type="ARBA" id="ARBA00022741"/>
    </source>
</evidence>
<keyword evidence="10" id="KW-1185">Reference proteome</keyword>
<dbReference type="SUPFAM" id="SSF51735">
    <property type="entry name" value="NAD(P)-binding Rossmann-fold domains"/>
    <property type="match status" value="1"/>
</dbReference>
<dbReference type="Pfam" id="PF19045">
    <property type="entry name" value="Ligase_CoA_2"/>
    <property type="match status" value="1"/>
</dbReference>
<sequence>MTTRNFDALFQPRSIALIGASNRPGSVGSVLARNLLDSGFHGPILTVNPHEEAIRSTLNYRTIADLPMAPDLAVIATPAPTVPGIIDELGARGCRAAVVISAGFGGSDPSGPEYKQAMLDNAAKYLMRIVGPNCIGFISPGHGMNASFVHLTPKAGDLAFVSQSGAIASSILDWAAARGIGFSHVASLGDMSDVDFGDLLDYLATDRATRAILLYVENVTNARKFMSAARIAARSKPVIVIKSGRSAAGAKAALSHTGALAGSDAVYDAAFRRAGMLRVIEMRELFEAVATLSTGIHVRGDRLTILTNGGGAGVLATDMLEELGGHLDSIKPETVAALSAGLPASWSHANPVDILGDAPGERYERALETLLTSERPDAVLVMKCPTAVADSLDGARAVVRTLADRRDVPVLTCWLGELDAAPSRALFAANRIPTYDTPDEAIRAFMHLVNYRRNQELLMQTPASTEAAPPDRETVRGIFAEVKASGRTVLTEPEAKAVLKAYGVPTVQTATVTSPAEAADKASEIGFPVVLKILSPDITHKSDVGGVQLDLTSAEMVREAAGAMLAAVAKVAPDAHITGFTVQQMIDSSGAHELILGVAQDQTFGPILLFGQGGTAAELIADRAIGLPPLNMVLAREMIGRTRVSRLLGEHRGRPATDTDAIASTLVKLSELICDFPDLAELDINPLVADENGVIALDARVVVRQEGAAGSVLAIRPYPSELEKALTLNGGRSLSLRPIRPEDEPALVRMVEASSPEDVRLRFMSTLKAFPHMMAARLSQIDYDREMAFVAIVPGAEGGEILGVSRFIADPNNDSAEFGIMVRSDQKGQGLGYRLMLEILDYARKRGIRSVWGDILTENVAMLRLAGDLGFTRKAANEDGVVQVTIDLTRVPAGDAGGAEARSA</sequence>
<dbReference type="InterPro" id="IPR013815">
    <property type="entry name" value="ATP_grasp_subdomain_1"/>
</dbReference>
<dbReference type="SUPFAM" id="SSF56059">
    <property type="entry name" value="Glutathione synthetase ATP-binding domain-like"/>
    <property type="match status" value="1"/>
</dbReference>
<dbReference type="Gene3D" id="3.40.50.720">
    <property type="entry name" value="NAD(P)-binding Rossmann-like Domain"/>
    <property type="match status" value="1"/>
</dbReference>
<evidence type="ECO:0000256" key="2">
    <source>
        <dbReference type="ARBA" id="ARBA00022598"/>
    </source>
</evidence>
<dbReference type="Gene3D" id="3.40.50.261">
    <property type="entry name" value="Succinyl-CoA synthetase domains"/>
    <property type="match status" value="2"/>
</dbReference>
<dbReference type="InterPro" id="IPR051538">
    <property type="entry name" value="Acyl-CoA_Synth/Transferase"/>
</dbReference>
<dbReference type="PROSITE" id="PS51186">
    <property type="entry name" value="GNAT"/>
    <property type="match status" value="1"/>
</dbReference>
<evidence type="ECO:0000259" key="8">
    <source>
        <dbReference type="PROSITE" id="PS51186"/>
    </source>
</evidence>
<dbReference type="Proteomes" id="UP000199647">
    <property type="component" value="Unassembled WGS sequence"/>
</dbReference>
<dbReference type="InterPro" id="IPR016181">
    <property type="entry name" value="Acyl_CoA_acyltransferase"/>
</dbReference>
<evidence type="ECO:0000256" key="5">
    <source>
        <dbReference type="ARBA" id="ARBA00060888"/>
    </source>
</evidence>
<dbReference type="Pfam" id="PF13302">
    <property type="entry name" value="Acetyltransf_3"/>
    <property type="match status" value="1"/>
</dbReference>
<dbReference type="GO" id="GO:0005524">
    <property type="term" value="F:ATP binding"/>
    <property type="evidence" value="ECO:0007669"/>
    <property type="project" value="UniProtKB-UniRule"/>
</dbReference>
<dbReference type="STRING" id="1855383.SAMN05216548_101136"/>
<keyword evidence="9" id="KW-0808">Transferase</keyword>
<dbReference type="PROSITE" id="PS50975">
    <property type="entry name" value="ATP_GRASP"/>
    <property type="match status" value="1"/>
</dbReference>
<keyword evidence="1" id="KW-0816">Tricarboxylic acid cycle</keyword>
<evidence type="ECO:0000313" key="10">
    <source>
        <dbReference type="Proteomes" id="UP000199647"/>
    </source>
</evidence>
<dbReference type="EMBL" id="FOFG01000001">
    <property type="protein sequence ID" value="SEP63041.1"/>
    <property type="molecule type" value="Genomic_DNA"/>
</dbReference>
<dbReference type="SUPFAM" id="SSF55729">
    <property type="entry name" value="Acyl-CoA N-acyltransferases (Nat)"/>
    <property type="match status" value="1"/>
</dbReference>
<dbReference type="Pfam" id="PF13549">
    <property type="entry name" value="ATP-grasp_5"/>
    <property type="match status" value="1"/>
</dbReference>
<dbReference type="InterPro" id="IPR003781">
    <property type="entry name" value="CoA-bd"/>
</dbReference>
<dbReference type="PANTHER" id="PTHR43334">
    <property type="entry name" value="ACETATE--COA LIGASE [ADP-FORMING]"/>
    <property type="match status" value="1"/>
</dbReference>
<protein>
    <submittedName>
        <fullName evidence="9">Acetyltransferase</fullName>
    </submittedName>
</protein>
<feature type="domain" description="N-acetyltransferase" evidence="8">
    <location>
        <begin position="734"/>
        <end position="889"/>
    </location>
</feature>
<dbReference type="PANTHER" id="PTHR43334:SF1">
    <property type="entry name" value="3-HYDROXYPROPIONATE--COA LIGASE [ADP-FORMING]"/>
    <property type="match status" value="1"/>
</dbReference>
<dbReference type="AlphaFoldDB" id="A0A1H8ZFB2"/>
<dbReference type="Gene3D" id="3.30.1490.20">
    <property type="entry name" value="ATP-grasp fold, A domain"/>
    <property type="match status" value="1"/>
</dbReference>
<dbReference type="CDD" id="cd04301">
    <property type="entry name" value="NAT_SF"/>
    <property type="match status" value="1"/>
</dbReference>
<name>A0A1H8ZFB2_9HYPH</name>
<dbReference type="SUPFAM" id="SSF52210">
    <property type="entry name" value="Succinyl-CoA synthetase domains"/>
    <property type="match status" value="2"/>
</dbReference>
<dbReference type="Pfam" id="PF13380">
    <property type="entry name" value="CoA_binding_2"/>
    <property type="match status" value="1"/>
</dbReference>
<dbReference type="Pfam" id="PF13607">
    <property type="entry name" value="Succ_CoA_lig"/>
    <property type="match status" value="1"/>
</dbReference>
<dbReference type="RefSeq" id="WP_092494671.1">
    <property type="nucleotide sequence ID" value="NZ_FOFG01000001.1"/>
</dbReference>
<dbReference type="FunFam" id="3.30.1490.20:FF:000020">
    <property type="entry name" value="Protein lysine acetyltransferase"/>
    <property type="match status" value="1"/>
</dbReference>
<dbReference type="SMART" id="SM00881">
    <property type="entry name" value="CoA_binding"/>
    <property type="match status" value="1"/>
</dbReference>
<dbReference type="InterPro" id="IPR036291">
    <property type="entry name" value="NAD(P)-bd_dom_sf"/>
</dbReference>
<proteinExistence type="inferred from homology"/>
<dbReference type="InterPro" id="IPR011761">
    <property type="entry name" value="ATP-grasp"/>
</dbReference>
<evidence type="ECO:0000256" key="4">
    <source>
        <dbReference type="ARBA" id="ARBA00022840"/>
    </source>
</evidence>
<dbReference type="InterPro" id="IPR043938">
    <property type="entry name" value="Ligase_CoA_dom"/>
</dbReference>
<organism evidence="9 10">
    <name type="scientific">Faunimonas pinastri</name>
    <dbReference type="NCBI Taxonomy" id="1855383"/>
    <lineage>
        <taxon>Bacteria</taxon>
        <taxon>Pseudomonadati</taxon>
        <taxon>Pseudomonadota</taxon>
        <taxon>Alphaproteobacteria</taxon>
        <taxon>Hyphomicrobiales</taxon>
        <taxon>Afifellaceae</taxon>
        <taxon>Faunimonas</taxon>
    </lineage>
</organism>
<dbReference type="GO" id="GO:0006099">
    <property type="term" value="P:tricarboxylic acid cycle"/>
    <property type="evidence" value="ECO:0007669"/>
    <property type="project" value="UniProtKB-KW"/>
</dbReference>
<evidence type="ECO:0000256" key="6">
    <source>
        <dbReference type="PROSITE-ProRule" id="PRU00409"/>
    </source>
</evidence>
<dbReference type="InterPro" id="IPR000182">
    <property type="entry name" value="GNAT_dom"/>
</dbReference>
<dbReference type="InterPro" id="IPR032875">
    <property type="entry name" value="Succ_CoA_lig_flav_dom"/>
</dbReference>
<gene>
    <name evidence="9" type="ORF">SAMN05216548_101136</name>
</gene>
<accession>A0A1H8ZFB2</accession>
<dbReference type="GO" id="GO:0016747">
    <property type="term" value="F:acyltransferase activity, transferring groups other than amino-acyl groups"/>
    <property type="evidence" value="ECO:0007669"/>
    <property type="project" value="InterPro"/>
</dbReference>
<comment type="similarity">
    <text evidence="5">In the N-terminal section; belongs to the acetate CoA ligase alpha subunit family.</text>
</comment>
<dbReference type="Gene3D" id="3.30.470.20">
    <property type="entry name" value="ATP-grasp fold, B domain"/>
    <property type="match status" value="1"/>
</dbReference>
<dbReference type="GO" id="GO:0046872">
    <property type="term" value="F:metal ion binding"/>
    <property type="evidence" value="ECO:0007669"/>
    <property type="project" value="InterPro"/>
</dbReference>
<keyword evidence="3 6" id="KW-0547">Nucleotide-binding</keyword>
<evidence type="ECO:0000259" key="7">
    <source>
        <dbReference type="PROSITE" id="PS50975"/>
    </source>
</evidence>
<keyword evidence="2" id="KW-0436">Ligase</keyword>
<feature type="domain" description="ATP-grasp" evidence="7">
    <location>
        <begin position="496"/>
        <end position="532"/>
    </location>
</feature>
<dbReference type="Gene3D" id="3.40.630.30">
    <property type="match status" value="1"/>
</dbReference>
<evidence type="ECO:0000313" key="9">
    <source>
        <dbReference type="EMBL" id="SEP63041.1"/>
    </source>
</evidence>
<dbReference type="GO" id="GO:0043758">
    <property type="term" value="F:acetate-CoA ligase (ADP-forming) activity"/>
    <property type="evidence" value="ECO:0007669"/>
    <property type="project" value="InterPro"/>
</dbReference>
<dbReference type="OrthoDB" id="9807426at2"/>